<dbReference type="AlphaFoldDB" id="A0A0J6YAN1"/>
<keyword evidence="1" id="KW-0732">Signal</keyword>
<feature type="chain" id="PRO_5005284935" evidence="1">
    <location>
        <begin position="19"/>
        <end position="232"/>
    </location>
</feature>
<evidence type="ECO:0000256" key="1">
    <source>
        <dbReference type="SAM" id="SignalP"/>
    </source>
</evidence>
<dbReference type="Pfam" id="PF11937">
    <property type="entry name" value="DUF3455"/>
    <property type="match status" value="1"/>
</dbReference>
<accession>A0A0J6YAN1</accession>
<evidence type="ECO:0000313" key="2">
    <source>
        <dbReference type="EMBL" id="KMP04815.1"/>
    </source>
</evidence>
<dbReference type="PANTHER" id="PTHR35567">
    <property type="entry name" value="MALATE DEHYDROGENASE (AFU_ORTHOLOGUE AFUA_2G13800)"/>
    <property type="match status" value="1"/>
</dbReference>
<dbReference type="OrthoDB" id="1859733at2759"/>
<gene>
    <name evidence="2" type="ORF">CIRG_04496</name>
</gene>
<organism evidence="2 3">
    <name type="scientific">Coccidioides immitis RMSCC 2394</name>
    <dbReference type="NCBI Taxonomy" id="404692"/>
    <lineage>
        <taxon>Eukaryota</taxon>
        <taxon>Fungi</taxon>
        <taxon>Dikarya</taxon>
        <taxon>Ascomycota</taxon>
        <taxon>Pezizomycotina</taxon>
        <taxon>Eurotiomycetes</taxon>
        <taxon>Eurotiomycetidae</taxon>
        <taxon>Onygenales</taxon>
        <taxon>Onygenaceae</taxon>
        <taxon>Coccidioides</taxon>
    </lineage>
</organism>
<dbReference type="EMBL" id="DS028095">
    <property type="protein sequence ID" value="KMP04815.1"/>
    <property type="molecule type" value="Genomic_DNA"/>
</dbReference>
<reference evidence="3" key="1">
    <citation type="journal article" date="2010" name="Genome Res.">
        <title>Population genomic sequencing of Coccidioides fungi reveals recent hybridization and transposon control.</title>
        <authorList>
            <person name="Neafsey D.E."/>
            <person name="Barker B.M."/>
            <person name="Sharpton T.J."/>
            <person name="Stajich J.E."/>
            <person name="Park D.J."/>
            <person name="Whiston E."/>
            <person name="Hung C.-Y."/>
            <person name="McMahan C."/>
            <person name="White J."/>
            <person name="Sykes S."/>
            <person name="Heiman D."/>
            <person name="Young S."/>
            <person name="Zeng Q."/>
            <person name="Abouelleil A."/>
            <person name="Aftuck L."/>
            <person name="Bessette D."/>
            <person name="Brown A."/>
            <person name="FitzGerald M."/>
            <person name="Lui A."/>
            <person name="Macdonald J.P."/>
            <person name="Priest M."/>
            <person name="Orbach M.J."/>
            <person name="Galgiani J.N."/>
            <person name="Kirkland T.N."/>
            <person name="Cole G.T."/>
            <person name="Birren B.W."/>
            <person name="Henn M.R."/>
            <person name="Taylor J.W."/>
            <person name="Rounsley S.D."/>
        </authorList>
    </citation>
    <scope>NUCLEOTIDE SEQUENCE [LARGE SCALE GENOMIC DNA]</scope>
    <source>
        <strain evidence="3">RMSCC 2394</strain>
    </source>
</reference>
<feature type="signal peptide" evidence="1">
    <location>
        <begin position="1"/>
        <end position="18"/>
    </location>
</feature>
<protein>
    <submittedName>
        <fullName evidence="2">Malate dehydrogenase</fullName>
    </submittedName>
</protein>
<evidence type="ECO:0000313" key="3">
    <source>
        <dbReference type="Proteomes" id="UP000054565"/>
    </source>
</evidence>
<proteinExistence type="predicted"/>
<sequence length="232" mass="25277">MYLSSLLPYSLLILGVACAPIDSGLSMSASAAGNVLNSIRRQGQASGCNIFKTVLPDTGNGSELPVPASKLELKYITLGVGTQNYTCENLETPSLVGAVATLYDASCLVTKHSLLLDMFARLAVRLPTKILNHMISKYLNIDLMGHHYFAGSVPMFDLRQVGQQDYAYVSVAAKVPAPRNIDVDWLKLDRVDGSGIESVYRVKTTSGKAPATCRNMPGRFEVKYLAQYWMYG</sequence>
<dbReference type="InterPro" id="IPR021851">
    <property type="entry name" value="DUF3455"/>
</dbReference>
<name>A0A0J6YAN1_COCIT</name>
<dbReference type="Proteomes" id="UP000054565">
    <property type="component" value="Unassembled WGS sequence"/>
</dbReference>
<dbReference type="PANTHER" id="PTHR35567:SF1">
    <property type="entry name" value="CONSERVED FUNGAL PROTEIN (AFU_ORTHOLOGUE AFUA_1G14230)"/>
    <property type="match status" value="1"/>
</dbReference>